<dbReference type="Gene3D" id="1.20.58.340">
    <property type="entry name" value="Magnesium transport protein CorA, transmembrane region"/>
    <property type="match status" value="2"/>
</dbReference>
<dbReference type="GO" id="GO:0015087">
    <property type="term" value="F:cobalt ion transmembrane transporter activity"/>
    <property type="evidence" value="ECO:0007669"/>
    <property type="project" value="UniProtKB-UniRule"/>
</dbReference>
<keyword evidence="8" id="KW-0460">Magnesium</keyword>
<proteinExistence type="inferred from homology"/>
<evidence type="ECO:0000256" key="3">
    <source>
        <dbReference type="ARBA" id="ARBA00022448"/>
    </source>
</evidence>
<name>A0A0P7C520_9BACT</name>
<dbReference type="PANTHER" id="PTHR46494:SF1">
    <property type="entry name" value="CORA FAMILY METAL ION TRANSPORTER (EUROFUNG)"/>
    <property type="match status" value="1"/>
</dbReference>
<accession>A0A0P7C520</accession>
<dbReference type="NCBIfam" id="TIGR00383">
    <property type="entry name" value="corA"/>
    <property type="match status" value="1"/>
</dbReference>
<feature type="transmembrane region" description="Helical" evidence="8">
    <location>
        <begin position="334"/>
        <end position="353"/>
    </location>
</feature>
<dbReference type="SUPFAM" id="SSF143865">
    <property type="entry name" value="CorA soluble domain-like"/>
    <property type="match status" value="1"/>
</dbReference>
<evidence type="ECO:0000256" key="8">
    <source>
        <dbReference type="RuleBase" id="RU362010"/>
    </source>
</evidence>
<dbReference type="AlphaFoldDB" id="A0A0P7C520"/>
<organism evidence="10 11">
    <name type="scientific">Jiulongibacter sediminis</name>
    <dbReference type="NCBI Taxonomy" id="1605367"/>
    <lineage>
        <taxon>Bacteria</taxon>
        <taxon>Pseudomonadati</taxon>
        <taxon>Bacteroidota</taxon>
        <taxon>Cytophagia</taxon>
        <taxon>Cytophagales</taxon>
        <taxon>Leadbetterellaceae</taxon>
        <taxon>Jiulongibacter</taxon>
    </lineage>
</organism>
<dbReference type="InterPro" id="IPR002523">
    <property type="entry name" value="MgTranspt_CorA/ZnTranspt_ZntB"/>
</dbReference>
<dbReference type="GO" id="GO:0015095">
    <property type="term" value="F:magnesium ion transmembrane transporter activity"/>
    <property type="evidence" value="ECO:0007669"/>
    <property type="project" value="UniProtKB-UniRule"/>
</dbReference>
<keyword evidence="8" id="KW-0406">Ion transport</keyword>
<comment type="caution">
    <text evidence="10">The sequence shown here is derived from an EMBL/GenBank/DDBJ whole genome shotgun (WGS) entry which is preliminary data.</text>
</comment>
<keyword evidence="3 8" id="KW-0813">Transport</keyword>
<comment type="function">
    <text evidence="8">Mediates influx of magnesium ions.</text>
</comment>
<dbReference type="InterPro" id="IPR045861">
    <property type="entry name" value="CorA_cytoplasmic_dom"/>
</dbReference>
<evidence type="ECO:0000256" key="4">
    <source>
        <dbReference type="ARBA" id="ARBA00022475"/>
    </source>
</evidence>
<dbReference type="STRING" id="1605367.AFM12_02090"/>
<dbReference type="PANTHER" id="PTHR46494">
    <property type="entry name" value="CORA FAMILY METAL ION TRANSPORTER (EUROFUNG)"/>
    <property type="match status" value="1"/>
</dbReference>
<evidence type="ECO:0000313" key="10">
    <source>
        <dbReference type="EMBL" id="KPM49429.1"/>
    </source>
</evidence>
<dbReference type="PATRIC" id="fig|1605367.3.peg.1760"/>
<dbReference type="GO" id="GO:0005886">
    <property type="term" value="C:plasma membrane"/>
    <property type="evidence" value="ECO:0007669"/>
    <property type="project" value="UniProtKB-SubCell"/>
</dbReference>
<comment type="subcellular location">
    <subcellularLocation>
        <location evidence="1">Cell membrane</location>
        <topology evidence="1">Multi-pass membrane protein</topology>
    </subcellularLocation>
    <subcellularLocation>
        <location evidence="8">Membrane</location>
        <topology evidence="8">Multi-pass membrane protein</topology>
    </subcellularLocation>
</comment>
<protein>
    <recommendedName>
        <fullName evidence="8">Magnesium transport protein CorA</fullName>
    </recommendedName>
</protein>
<dbReference type="Pfam" id="PF01544">
    <property type="entry name" value="CorA"/>
    <property type="match status" value="1"/>
</dbReference>
<evidence type="ECO:0000256" key="5">
    <source>
        <dbReference type="ARBA" id="ARBA00022692"/>
    </source>
</evidence>
<evidence type="ECO:0000256" key="1">
    <source>
        <dbReference type="ARBA" id="ARBA00004651"/>
    </source>
</evidence>
<dbReference type="GO" id="GO:0000287">
    <property type="term" value="F:magnesium ion binding"/>
    <property type="evidence" value="ECO:0007669"/>
    <property type="project" value="TreeGrafter"/>
</dbReference>
<dbReference type="CDD" id="cd12828">
    <property type="entry name" value="TmCorA-like_1"/>
    <property type="match status" value="1"/>
</dbReference>
<evidence type="ECO:0000256" key="6">
    <source>
        <dbReference type="ARBA" id="ARBA00022989"/>
    </source>
</evidence>
<keyword evidence="9" id="KW-0175">Coiled coil</keyword>
<comment type="similarity">
    <text evidence="2 8">Belongs to the CorA metal ion transporter (MIT) (TC 1.A.35) family.</text>
</comment>
<dbReference type="Gene3D" id="3.30.460.20">
    <property type="entry name" value="CorA soluble domain-like"/>
    <property type="match status" value="1"/>
</dbReference>
<dbReference type="OrthoDB" id="9803416at2"/>
<dbReference type="SUPFAM" id="SSF144083">
    <property type="entry name" value="Magnesium transport protein CorA, transmembrane region"/>
    <property type="match status" value="1"/>
</dbReference>
<sequence length="359" mass="41852">MGKKKNRLKTPKQKPFAAPGSLTYIGKEVFEKTLIQLTVYNQETCDLAMIQQLDDLKPDFNDRLSWLDVDGVHEPAVIEHIGKKYQLHPLLLEDVLNTTQKPKIELFEEENQLFVVLKMLHFDEENLEIEAEQISLILGKSFLVSFQEQDQTDIFVAIHERIKQATSRIRKFESDYLLYALIDLIVDHYYILLEKLTEKLETLEANVLNDPKAEHQNQIYNLKKEMAFMKRNILPLRDIIGTLIREDSELVGNKVNVYLRDVHDHVIQTLETLDSYREMADSIMNNYHASLSNKMNSVMKTLTVFTVLFMPLSFIAGLYGMNFVNMPELENPNGYFYALGAMALISIGLWFYFRWKKFV</sequence>
<dbReference type="RefSeq" id="WP_055143621.1">
    <property type="nucleotide sequence ID" value="NZ_JXSZ01000005.1"/>
</dbReference>
<evidence type="ECO:0000256" key="7">
    <source>
        <dbReference type="ARBA" id="ARBA00023136"/>
    </source>
</evidence>
<feature type="transmembrane region" description="Helical" evidence="8">
    <location>
        <begin position="302"/>
        <end position="322"/>
    </location>
</feature>
<keyword evidence="6 8" id="KW-1133">Transmembrane helix</keyword>
<keyword evidence="5 8" id="KW-0812">Transmembrane</keyword>
<feature type="coiled-coil region" evidence="9">
    <location>
        <begin position="186"/>
        <end position="232"/>
    </location>
</feature>
<evidence type="ECO:0000256" key="9">
    <source>
        <dbReference type="SAM" id="Coils"/>
    </source>
</evidence>
<dbReference type="EMBL" id="LGTQ01000005">
    <property type="protein sequence ID" value="KPM49429.1"/>
    <property type="molecule type" value="Genomic_DNA"/>
</dbReference>
<evidence type="ECO:0000313" key="11">
    <source>
        <dbReference type="Proteomes" id="UP000050454"/>
    </source>
</evidence>
<dbReference type="InterPro" id="IPR045863">
    <property type="entry name" value="CorA_TM1_TM2"/>
</dbReference>
<dbReference type="FunFam" id="1.20.58.340:FF:000012">
    <property type="entry name" value="Magnesium transport protein CorA"/>
    <property type="match status" value="1"/>
</dbReference>
<keyword evidence="4 8" id="KW-1003">Cell membrane</keyword>
<evidence type="ECO:0000256" key="2">
    <source>
        <dbReference type="ARBA" id="ARBA00009765"/>
    </source>
</evidence>
<dbReference type="Proteomes" id="UP000050454">
    <property type="component" value="Unassembled WGS sequence"/>
</dbReference>
<keyword evidence="11" id="KW-1185">Reference proteome</keyword>
<gene>
    <name evidence="8" type="primary">corA</name>
    <name evidence="10" type="ORF">AFM12_02090</name>
</gene>
<keyword evidence="7 8" id="KW-0472">Membrane</keyword>
<reference evidence="10 11" key="1">
    <citation type="submission" date="2015-07" db="EMBL/GenBank/DDBJ databases">
        <title>The draft genome sequence of Leadbetterella sp. JN14-9.</title>
        <authorList>
            <person name="Liu Y."/>
            <person name="Du J."/>
            <person name="Shao Z."/>
        </authorList>
    </citation>
    <scope>NUCLEOTIDE SEQUENCE [LARGE SCALE GENOMIC DNA]</scope>
    <source>
        <strain evidence="10 11">JN14-9</strain>
    </source>
</reference>
<dbReference type="InterPro" id="IPR004488">
    <property type="entry name" value="Mg/Co-transport_prot_CorA"/>
</dbReference>
<dbReference type="GO" id="GO:0050897">
    <property type="term" value="F:cobalt ion binding"/>
    <property type="evidence" value="ECO:0007669"/>
    <property type="project" value="TreeGrafter"/>
</dbReference>